<feature type="domain" description="MmgE/PrpD C-terminal" evidence="3">
    <location>
        <begin position="247"/>
        <end position="413"/>
    </location>
</feature>
<dbReference type="Gene3D" id="3.30.1330.120">
    <property type="entry name" value="2-methylcitrate dehydratase PrpD"/>
    <property type="match status" value="1"/>
</dbReference>
<dbReference type="Pfam" id="PF19305">
    <property type="entry name" value="MmgE_PrpD_C"/>
    <property type="match status" value="1"/>
</dbReference>
<dbReference type="GO" id="GO:0016829">
    <property type="term" value="F:lyase activity"/>
    <property type="evidence" value="ECO:0007669"/>
    <property type="project" value="InterPro"/>
</dbReference>
<proteinExistence type="inferred from homology"/>
<protein>
    <submittedName>
        <fullName evidence="4">Immune-responsive protein 1</fullName>
    </submittedName>
</protein>
<dbReference type="Proteomes" id="UP000221538">
    <property type="component" value="Unassembled WGS sequence"/>
</dbReference>
<evidence type="ECO:0000313" key="4">
    <source>
        <dbReference type="EMBL" id="GAY22179.1"/>
    </source>
</evidence>
<reference evidence="4 5" key="2">
    <citation type="journal article" date="2013" name="Environ. Sci. Technol.">
        <title>The 4-tert-butylphenol-utilizing bacterium Sphingobium fuliginis OMI can degrade bisphenols via phenolic ring hydroxylation and meta-cleavage pathway.</title>
        <authorList>
            <person name="Ogata Y."/>
            <person name="Goda S."/>
            <person name="Toyama T."/>
            <person name="Sei K."/>
            <person name="Ike M."/>
        </authorList>
    </citation>
    <scope>NUCLEOTIDE SEQUENCE [LARGE SCALE GENOMIC DNA]</scope>
    <source>
        <strain evidence="4 5">OMI</strain>
    </source>
</reference>
<accession>A0A292ZH62</accession>
<name>A0A292ZH62_SPHSA</name>
<dbReference type="EMBL" id="BEWI01000032">
    <property type="protein sequence ID" value="GAY22179.1"/>
    <property type="molecule type" value="Genomic_DNA"/>
</dbReference>
<dbReference type="PANTHER" id="PTHR16943:SF8">
    <property type="entry name" value="2-METHYLCITRATE DEHYDRATASE"/>
    <property type="match status" value="1"/>
</dbReference>
<evidence type="ECO:0000259" key="3">
    <source>
        <dbReference type="Pfam" id="PF19305"/>
    </source>
</evidence>
<comment type="similarity">
    <text evidence="1">Belongs to the PrpD family.</text>
</comment>
<comment type="caution">
    <text evidence="4">The sequence shown here is derived from an EMBL/GenBank/DDBJ whole genome shotgun (WGS) entry which is preliminary data.</text>
</comment>
<dbReference type="InterPro" id="IPR036148">
    <property type="entry name" value="MmgE/PrpD_sf"/>
</dbReference>
<sequence length="432" mass="46093">MRHAAKRHLLDTIGVMIAGAQGELTDQAERVLASVRPEGGVAVPGRRRRADILDAAFLSGTAGHGIELDDGHRQGSVHPAVCVIPAALYAAHGRGISGTRLLEAIVCGYEAMIGIAVISHPHLRRRGFHPTSAAGVFGAAIAASIVLGLNEQETANAIGLAASGAAGLFAFINGGTDVKRLHAGHAAREGLQAALLAQAGVAGPPNVIEGRDGFMQAFPGLDREALAAFALPPLKDWELLDCYIKPYACCRHLQTALEVLIDILNEEGVAEEDIAKVSVKTYRISAAHAETGWSEFASAQLSFPYILALGMRYRKVKVAHFDADVRESPAIERLCALVQIEADDELDKLYPEFRPSRVTVETRDGRKFSRLGMESRGSRQFPVDDARLGEKFVELAGPSLGDGTVNELLAQLWKVEDASDVTGLIEAAALHN</sequence>
<dbReference type="Gene3D" id="1.10.4100.10">
    <property type="entry name" value="2-methylcitrate dehydratase PrpD"/>
    <property type="match status" value="1"/>
</dbReference>
<dbReference type="InterPro" id="IPR045336">
    <property type="entry name" value="MmgE_PrpD_N"/>
</dbReference>
<dbReference type="SUPFAM" id="SSF103378">
    <property type="entry name" value="2-methylcitrate dehydratase PrpD"/>
    <property type="match status" value="1"/>
</dbReference>
<reference evidence="4 5" key="1">
    <citation type="journal article" date="2013" name="Biodegradation">
        <title>Occurrence of 4-tert-butylphenol (4-t-BP) biodegradation in an aquatic sample caused by the presence of Spirodela polyrrhiza and isolation of a 4-t-BP-utilizing bacterium.</title>
        <authorList>
            <person name="Ogata Y."/>
            <person name="Toyama T."/>
            <person name="Yu N."/>
            <person name="Wang X."/>
            <person name="Sei K."/>
            <person name="Ike M."/>
        </authorList>
    </citation>
    <scope>NUCLEOTIDE SEQUENCE [LARGE SCALE GENOMIC DNA]</scope>
    <source>
        <strain evidence="4 5">OMI</strain>
    </source>
</reference>
<dbReference type="InterPro" id="IPR042183">
    <property type="entry name" value="MmgE/PrpD_sf_1"/>
</dbReference>
<organism evidence="4 5">
    <name type="scientific">Sphingobium fuliginis (strain ATCC 27551)</name>
    <dbReference type="NCBI Taxonomy" id="336203"/>
    <lineage>
        <taxon>Bacteria</taxon>
        <taxon>Pseudomonadati</taxon>
        <taxon>Pseudomonadota</taxon>
        <taxon>Alphaproteobacteria</taxon>
        <taxon>Sphingomonadales</taxon>
        <taxon>Sphingomonadaceae</taxon>
        <taxon>Sphingobium</taxon>
    </lineage>
</organism>
<dbReference type="InterPro" id="IPR042188">
    <property type="entry name" value="MmgE/PrpD_sf_2"/>
</dbReference>
<dbReference type="InterPro" id="IPR045337">
    <property type="entry name" value="MmgE_PrpD_C"/>
</dbReference>
<dbReference type="Pfam" id="PF03972">
    <property type="entry name" value="MmgE_PrpD_N"/>
    <property type="match status" value="1"/>
</dbReference>
<evidence type="ECO:0000313" key="5">
    <source>
        <dbReference type="Proteomes" id="UP000221538"/>
    </source>
</evidence>
<evidence type="ECO:0000256" key="1">
    <source>
        <dbReference type="ARBA" id="ARBA00006174"/>
    </source>
</evidence>
<dbReference type="AlphaFoldDB" id="A0A292ZH62"/>
<gene>
    <name evidence="4" type="ORF">SFOMI_2734</name>
</gene>
<evidence type="ECO:0000259" key="2">
    <source>
        <dbReference type="Pfam" id="PF03972"/>
    </source>
</evidence>
<dbReference type="InterPro" id="IPR005656">
    <property type="entry name" value="MmgE_PrpD"/>
</dbReference>
<dbReference type="PANTHER" id="PTHR16943">
    <property type="entry name" value="2-METHYLCITRATE DEHYDRATASE-RELATED"/>
    <property type="match status" value="1"/>
</dbReference>
<feature type="domain" description="MmgE/PrpD N-terminal" evidence="2">
    <location>
        <begin position="2"/>
        <end position="218"/>
    </location>
</feature>